<organism evidence="3">
    <name type="scientific">Naegleria gruberi</name>
    <name type="common">Amoeba</name>
    <dbReference type="NCBI Taxonomy" id="5762"/>
    <lineage>
        <taxon>Eukaryota</taxon>
        <taxon>Discoba</taxon>
        <taxon>Heterolobosea</taxon>
        <taxon>Tetramitia</taxon>
        <taxon>Eutetramitia</taxon>
        <taxon>Vahlkampfiidae</taxon>
        <taxon>Naegleria</taxon>
    </lineage>
</organism>
<dbReference type="GeneID" id="8849657"/>
<feature type="compositionally biased region" description="Low complexity" evidence="1">
    <location>
        <begin position="16"/>
        <end position="33"/>
    </location>
</feature>
<dbReference type="Proteomes" id="UP000006671">
    <property type="component" value="Unassembled WGS sequence"/>
</dbReference>
<dbReference type="RefSeq" id="XP_002680783.1">
    <property type="nucleotide sequence ID" value="XM_002680737.1"/>
</dbReference>
<feature type="compositionally biased region" description="Low complexity" evidence="1">
    <location>
        <begin position="201"/>
        <end position="213"/>
    </location>
</feature>
<feature type="compositionally biased region" description="Low complexity" evidence="1">
    <location>
        <begin position="384"/>
        <end position="399"/>
    </location>
</feature>
<proteinExistence type="predicted"/>
<dbReference type="KEGG" id="ngr:NAEGRDRAFT_64000"/>
<feature type="region of interest" description="Disordered" evidence="1">
    <location>
        <begin position="1"/>
        <end position="246"/>
    </location>
</feature>
<feature type="compositionally biased region" description="Low complexity" evidence="1">
    <location>
        <begin position="74"/>
        <end position="118"/>
    </location>
</feature>
<accession>D2V535</accession>
<name>D2V535_NAEGR</name>
<feature type="compositionally biased region" description="Low complexity" evidence="1">
    <location>
        <begin position="180"/>
        <end position="192"/>
    </location>
</feature>
<dbReference type="EMBL" id="GG738852">
    <property type="protein sequence ID" value="EFC48039.1"/>
    <property type="molecule type" value="Genomic_DNA"/>
</dbReference>
<feature type="region of interest" description="Disordered" evidence="1">
    <location>
        <begin position="282"/>
        <end position="304"/>
    </location>
</feature>
<feature type="compositionally biased region" description="Low complexity" evidence="1">
    <location>
        <begin position="282"/>
        <end position="303"/>
    </location>
</feature>
<dbReference type="AlphaFoldDB" id="D2V535"/>
<gene>
    <name evidence="2" type="ORF">NAEGRDRAFT_64000</name>
</gene>
<feature type="compositionally biased region" description="Low complexity" evidence="1">
    <location>
        <begin position="227"/>
        <end position="241"/>
    </location>
</feature>
<evidence type="ECO:0000313" key="2">
    <source>
        <dbReference type="EMBL" id="EFC48039.1"/>
    </source>
</evidence>
<reference evidence="2 3" key="1">
    <citation type="journal article" date="2010" name="Cell">
        <title>The genome of Naegleria gruberi illuminates early eukaryotic versatility.</title>
        <authorList>
            <person name="Fritz-Laylin L.K."/>
            <person name="Prochnik S.E."/>
            <person name="Ginger M.L."/>
            <person name="Dacks J.B."/>
            <person name="Carpenter M.L."/>
            <person name="Field M.C."/>
            <person name="Kuo A."/>
            <person name="Paredez A."/>
            <person name="Chapman J."/>
            <person name="Pham J."/>
            <person name="Shu S."/>
            <person name="Neupane R."/>
            <person name="Cipriano M."/>
            <person name="Mancuso J."/>
            <person name="Tu H."/>
            <person name="Salamov A."/>
            <person name="Lindquist E."/>
            <person name="Shapiro H."/>
            <person name="Lucas S."/>
            <person name="Grigoriev I.V."/>
            <person name="Cande W.Z."/>
            <person name="Fulton C."/>
            <person name="Rokhsar D.S."/>
            <person name="Dawson S.C."/>
        </authorList>
    </citation>
    <scope>NUCLEOTIDE SEQUENCE [LARGE SCALE GENOMIC DNA]</scope>
    <source>
        <strain evidence="2 3">NEG-M</strain>
    </source>
</reference>
<keyword evidence="3" id="KW-1185">Reference proteome</keyword>
<evidence type="ECO:0000313" key="3">
    <source>
        <dbReference type="Proteomes" id="UP000006671"/>
    </source>
</evidence>
<dbReference type="InParanoid" id="D2V535"/>
<protein>
    <submittedName>
        <fullName evidence="2">Predicted protein</fullName>
    </submittedName>
</protein>
<dbReference type="VEuPathDB" id="AmoebaDB:NAEGRDRAFT_64000"/>
<evidence type="ECO:0000256" key="1">
    <source>
        <dbReference type="SAM" id="MobiDB-lite"/>
    </source>
</evidence>
<feature type="region of interest" description="Disordered" evidence="1">
    <location>
        <begin position="373"/>
        <end position="399"/>
    </location>
</feature>
<feature type="compositionally biased region" description="Low complexity" evidence="1">
    <location>
        <begin position="134"/>
        <end position="155"/>
    </location>
</feature>
<sequence>MRTRSRSLFTDFIPHNNTTSNNSGSNTNSPTSTREGRQFSPTSPILQSFRTTQSLVEEDVGTEPKTLSISLRDNSPTVGSNSSSPSSNPSSFSSALNGGTTTFFTPHSPTTPSPSTSTPRRRKLSLGLSSMQNMNSTPLSSSPTPSPLTMNPSTTVQQATSGGTYVPGTFNQSPSPPSSTSPSSLSSSPSNSLFINDAAGSSSPRNYSPRRYSIMPAVGFATPPPLSSSSNGSSTPTGGNSRRNSLERKVSEAFAFPNINEKPMNNRLREIKSMELDEQMDYNSYNNSSSNNNNNNNDSSSNNIIDDMGGLLNYISPQFLQPAVPAQPVLERRRSFKRNPSSPSVVGDHEVPSLIPTFQRKDSVSSLEQVRELQRVPSKSSNLTVVASPSSNSTSSNSIAPIRGKISCNSL</sequence>
<feature type="compositionally biased region" description="Polar residues" evidence="1">
    <location>
        <begin position="39"/>
        <end position="55"/>
    </location>
</feature>